<dbReference type="InterPro" id="IPR040911">
    <property type="entry name" value="Exostosin_GT47"/>
</dbReference>
<evidence type="ECO:0000313" key="8">
    <source>
        <dbReference type="EMBL" id="KAF6164489.1"/>
    </source>
</evidence>
<dbReference type="OrthoDB" id="1924787at2759"/>
<comment type="subcellular location">
    <subcellularLocation>
        <location evidence="1">Golgi apparatus membrane</location>
        <topology evidence="1">Single-pass type II membrane protein</topology>
    </subcellularLocation>
</comment>
<evidence type="ECO:0000256" key="1">
    <source>
        <dbReference type="ARBA" id="ARBA00004323"/>
    </source>
</evidence>
<feature type="compositionally biased region" description="Low complexity" evidence="6">
    <location>
        <begin position="611"/>
        <end position="621"/>
    </location>
</feature>
<evidence type="ECO:0000256" key="5">
    <source>
        <dbReference type="ARBA" id="ARBA00023034"/>
    </source>
</evidence>
<dbReference type="Pfam" id="PF03016">
    <property type="entry name" value="Exostosin_GT47"/>
    <property type="match status" value="2"/>
</dbReference>
<organism evidence="8 9">
    <name type="scientific">Kingdonia uniflora</name>
    <dbReference type="NCBI Taxonomy" id="39325"/>
    <lineage>
        <taxon>Eukaryota</taxon>
        <taxon>Viridiplantae</taxon>
        <taxon>Streptophyta</taxon>
        <taxon>Embryophyta</taxon>
        <taxon>Tracheophyta</taxon>
        <taxon>Spermatophyta</taxon>
        <taxon>Magnoliopsida</taxon>
        <taxon>Ranunculales</taxon>
        <taxon>Circaeasteraceae</taxon>
        <taxon>Kingdonia</taxon>
    </lineage>
</organism>
<dbReference type="InterPro" id="IPR004263">
    <property type="entry name" value="Exostosin"/>
</dbReference>
<name>A0A7J7NB48_9MAGN</name>
<accession>A0A7J7NB48</accession>
<proteinExistence type="inferred from homology"/>
<keyword evidence="9" id="KW-1185">Reference proteome</keyword>
<comment type="similarity">
    <text evidence="2">Belongs to the glycosyltransferase 47 family.</text>
</comment>
<feature type="domain" description="Exostosin GT47" evidence="7">
    <location>
        <begin position="197"/>
        <end position="500"/>
    </location>
</feature>
<evidence type="ECO:0000313" key="9">
    <source>
        <dbReference type="Proteomes" id="UP000541444"/>
    </source>
</evidence>
<gene>
    <name evidence="8" type="ORF">GIB67_025315</name>
</gene>
<protein>
    <recommendedName>
        <fullName evidence="7">Exostosin GT47 domain-containing protein</fullName>
    </recommendedName>
</protein>
<sequence length="1103" mass="126204">MLQALAIYLGSWGLNGAKGIDKGNERYPDGYSQLEKVNIDTNLVEENAEILKNSSVLEDFRYPKEGVVDSTKLTMLGEFDANSSSIIESTRSHVYTVGKKATKTLPQGEDSTNVMKPIIKNKENAAAASISQMYSLMLQSRHSSMSMRPRWSSERDSELLHVRLQIENAPIVRNDRELYASVFRNVSMFKWSYELMEHMLKVYIYEEGEKPVFHQPPLKGIYVSEGWFMKLMEGNNQFVVKDPREAHLFYLPFSSQMLRLTLYDPLNKAKLTEHLKNYVDIIASKYRFWNRTGGADHFLASCHDWVRMLSYRGVMDTQLYMHSSLHQGPTRNIKPMGNCIRSLCNANVAGRFRIGKDISLPVTFVGMPEDPLRSLGGKPASKRPILAFFAGRHHGYLRTILLDYWKNKDPDMKIFGPLLRNNTEKMTYRQYMKSSKYCICARGYEVHTPRVVEAIFYECVPVIISDNYMPPFFEILDWEKFAVFVLEKDIPNLKNILTSIPEKKYRLRSEEVLSSVVMIWIMRFIFKSCAVLKQRVLGMVNGTATSGIGKHDKNGNEDGRTNDNKSAFANVVMVDKNFTLEKVGIEGPDNGSIHEIAKAPEPSLSVKQVEGSSGSGDSISDNARKGESSFPLENVEIPYTSVEANSPALPPVVSLTENFSPGTFEANSSSFFISGNPNVSSAEKREREKVPLDKNYGVLQTGSQKTSISKMNSLLLKNRASFHSMRPQWSSECDKELLLAKSKIEDAPVIENDPQLYHSVFRNVSIFRRSYELMEQILKIYIYSEGEKPIFHEATEPILQGIYSSEGWFIKSIEKNKQFVVKDPSKAHLFFIPFSSRMLQLTLYKRNSHSRSNLAAYMKKYVELIAASHPFWNRTGGTDHFAVACHDWAPFEVRGPMDKCIKVLCNANAARDFKIGKDVTLPETQVRKMGDPLRDLGGKPSSERQHLAFFAGGMHGDLRPILLKHFGNNQDPDMKIFGQMDRRTYIQYMKSSKYCICARGYDVNSPRVFEALFYDCVPVFVADNYVPPFFEVLDWEKFTVFVEEKDMPKLKEILLSISDEKYVEMQLGVKKVQQHFLWHNDPVKYDIFHMILHSVWFNRLNEI</sequence>
<dbReference type="EMBL" id="JACGCM010000926">
    <property type="protein sequence ID" value="KAF6164489.1"/>
    <property type="molecule type" value="Genomic_DNA"/>
</dbReference>
<evidence type="ECO:0000256" key="2">
    <source>
        <dbReference type="ARBA" id="ARBA00010271"/>
    </source>
</evidence>
<comment type="caution">
    <text evidence="8">The sequence shown here is derived from an EMBL/GenBank/DDBJ whole genome shotgun (WGS) entry which is preliminary data.</text>
</comment>
<dbReference type="AlphaFoldDB" id="A0A7J7NB48"/>
<keyword evidence="3" id="KW-0328">Glycosyltransferase</keyword>
<dbReference type="Proteomes" id="UP000541444">
    <property type="component" value="Unassembled WGS sequence"/>
</dbReference>
<dbReference type="GO" id="GO:0016757">
    <property type="term" value="F:glycosyltransferase activity"/>
    <property type="evidence" value="ECO:0007669"/>
    <property type="project" value="UniProtKB-KW"/>
</dbReference>
<evidence type="ECO:0000256" key="4">
    <source>
        <dbReference type="ARBA" id="ARBA00022968"/>
    </source>
</evidence>
<reference evidence="8 9" key="1">
    <citation type="journal article" date="2020" name="IScience">
        <title>Genome Sequencing of the Endangered Kingdonia uniflora (Circaeasteraceae, Ranunculales) Reveals Potential Mechanisms of Evolutionary Specialization.</title>
        <authorList>
            <person name="Sun Y."/>
            <person name="Deng T."/>
            <person name="Zhang A."/>
            <person name="Moore M.J."/>
            <person name="Landis J.B."/>
            <person name="Lin N."/>
            <person name="Zhang H."/>
            <person name="Zhang X."/>
            <person name="Huang J."/>
            <person name="Zhang X."/>
            <person name="Sun H."/>
            <person name="Wang H."/>
        </authorList>
    </citation>
    <scope>NUCLEOTIDE SEQUENCE [LARGE SCALE GENOMIC DNA]</scope>
    <source>
        <strain evidence="8">TB1705</strain>
        <tissue evidence="8">Leaf</tissue>
    </source>
</reference>
<feature type="region of interest" description="Disordered" evidence="6">
    <location>
        <begin position="591"/>
        <end position="629"/>
    </location>
</feature>
<keyword evidence="4" id="KW-0735">Signal-anchor</keyword>
<keyword evidence="5" id="KW-0333">Golgi apparatus</keyword>
<keyword evidence="3" id="KW-0808">Transferase</keyword>
<feature type="domain" description="Exostosin GT47" evidence="7">
    <location>
        <begin position="777"/>
        <end position="1055"/>
    </location>
</feature>
<evidence type="ECO:0000259" key="7">
    <source>
        <dbReference type="Pfam" id="PF03016"/>
    </source>
</evidence>
<dbReference type="GO" id="GO:0000139">
    <property type="term" value="C:Golgi membrane"/>
    <property type="evidence" value="ECO:0007669"/>
    <property type="project" value="UniProtKB-SubCell"/>
</dbReference>
<dbReference type="PANTHER" id="PTHR11062:SF210">
    <property type="entry name" value="EXOSTOSIN FAMILY PROTEIN"/>
    <property type="match status" value="1"/>
</dbReference>
<keyword evidence="4" id="KW-0812">Transmembrane</keyword>
<evidence type="ECO:0000256" key="6">
    <source>
        <dbReference type="SAM" id="MobiDB-lite"/>
    </source>
</evidence>
<evidence type="ECO:0000256" key="3">
    <source>
        <dbReference type="ARBA" id="ARBA00022676"/>
    </source>
</evidence>
<dbReference type="PANTHER" id="PTHR11062">
    <property type="entry name" value="EXOSTOSIN HEPARAN SULFATE GLYCOSYLTRANSFERASE -RELATED"/>
    <property type="match status" value="1"/>
</dbReference>